<protein>
    <submittedName>
        <fullName evidence="3">Longevity-assurance domain-containing protein, putative</fullName>
    </submittedName>
</protein>
<dbReference type="OrthoDB" id="354524at2759"/>
<dbReference type="EMBL" id="HG722809">
    <property type="protein sequence ID" value="CDJ63456.1"/>
    <property type="molecule type" value="Genomic_DNA"/>
</dbReference>
<dbReference type="RefSeq" id="XP_013440818.1">
    <property type="nucleotide sequence ID" value="XM_013585364.1"/>
</dbReference>
<evidence type="ECO:0000256" key="1">
    <source>
        <dbReference type="SAM" id="MobiDB-lite"/>
    </source>
</evidence>
<reference evidence="3" key="1">
    <citation type="submission" date="2013-10" db="EMBL/GenBank/DDBJ databases">
        <title>Genomic analysis of the causative agents of coccidiosis in chickens.</title>
        <authorList>
            <person name="Reid A.J."/>
            <person name="Blake D."/>
            <person name="Billington K."/>
            <person name="Browne H."/>
            <person name="Dunn M."/>
            <person name="Hung S."/>
            <person name="Kawahara F."/>
            <person name="Miranda-Saavedra D."/>
            <person name="Mourier T."/>
            <person name="Nagra H."/>
            <person name="Otto T.D."/>
            <person name="Rawlings N."/>
            <person name="Sanchez A."/>
            <person name="Sanders M."/>
            <person name="Subramaniam C."/>
            <person name="Tay Y."/>
            <person name="Dear P."/>
            <person name="Doerig C."/>
            <person name="Gruber A."/>
            <person name="Parkinson J."/>
            <person name="Shirley M."/>
            <person name="Wan K.L."/>
            <person name="Berriman M."/>
            <person name="Tomley F."/>
            <person name="Pain A."/>
        </authorList>
    </citation>
    <scope>NUCLEOTIDE SEQUENCE [LARGE SCALE GENOMIC DNA]</scope>
    <source>
        <strain evidence="3">Houghton</strain>
    </source>
</reference>
<sequence length="240" mass="26718">MKLEAARQLISSKLQSIRMEDGTLVYHTLQFLVESERGPLWKQYLLNPSISFDDVVYVFVCFIVVMILRLVISGGSSGALRQLPCISKRIAKSFDLVRPGKLHKFGENVCELLHAACPLLLLLLQRRQRRRQQQPMLPGFGGPKIAGAEISLEQWGPSVQLKPAARRAVLLQQQQQQLQQQQQQQCAQGGRRKQQQQFPAVSSGAPTKAAAADKKTPFAADLAAVAAAQQQQQQQQQQSI</sequence>
<gene>
    <name evidence="3" type="ORF">ENH_00044150</name>
</gene>
<keyword evidence="2" id="KW-0812">Transmembrane</keyword>
<name>U6MHE8_9EIME</name>
<dbReference type="AlphaFoldDB" id="U6MHE8"/>
<feature type="region of interest" description="Disordered" evidence="1">
    <location>
        <begin position="185"/>
        <end position="215"/>
    </location>
</feature>
<proteinExistence type="predicted"/>
<feature type="transmembrane region" description="Helical" evidence="2">
    <location>
        <begin position="55"/>
        <end position="72"/>
    </location>
</feature>
<keyword evidence="4" id="KW-1185">Reference proteome</keyword>
<dbReference type="GeneID" id="25474572"/>
<keyword evidence="2" id="KW-0472">Membrane</keyword>
<dbReference type="Proteomes" id="UP000030754">
    <property type="component" value="Unassembled WGS sequence"/>
</dbReference>
<keyword evidence="2" id="KW-1133">Transmembrane helix</keyword>
<accession>U6MHE8</accession>
<evidence type="ECO:0000313" key="4">
    <source>
        <dbReference type="Proteomes" id="UP000030754"/>
    </source>
</evidence>
<reference evidence="3" key="2">
    <citation type="submission" date="2013-10" db="EMBL/GenBank/DDBJ databases">
        <authorList>
            <person name="Aslett M."/>
        </authorList>
    </citation>
    <scope>NUCLEOTIDE SEQUENCE [LARGE SCALE GENOMIC DNA]</scope>
    <source>
        <strain evidence="3">Houghton</strain>
    </source>
</reference>
<evidence type="ECO:0000313" key="3">
    <source>
        <dbReference type="EMBL" id="CDJ63456.1"/>
    </source>
</evidence>
<evidence type="ECO:0000256" key="2">
    <source>
        <dbReference type="SAM" id="Phobius"/>
    </source>
</evidence>
<organism evidence="3 4">
    <name type="scientific">Eimeria necatrix</name>
    <dbReference type="NCBI Taxonomy" id="51315"/>
    <lineage>
        <taxon>Eukaryota</taxon>
        <taxon>Sar</taxon>
        <taxon>Alveolata</taxon>
        <taxon>Apicomplexa</taxon>
        <taxon>Conoidasida</taxon>
        <taxon>Coccidia</taxon>
        <taxon>Eucoccidiorida</taxon>
        <taxon>Eimeriorina</taxon>
        <taxon>Eimeriidae</taxon>
        <taxon>Eimeria</taxon>
    </lineage>
</organism>
<dbReference type="VEuPathDB" id="ToxoDB:ENH_00044150"/>